<evidence type="ECO:0000313" key="3">
    <source>
        <dbReference type="Proteomes" id="UP000014073"/>
    </source>
</evidence>
<comment type="caution">
    <text evidence="2">The sequence shown here is derived from an EMBL/GenBank/DDBJ whole genome shotgun (WGS) entry which is preliminary data.</text>
</comment>
<organism evidence="2 3">
    <name type="scientific">Phocaeicola coprophilus DSM 18228 = JCM 13818</name>
    <dbReference type="NCBI Taxonomy" id="547042"/>
    <lineage>
        <taxon>Bacteria</taxon>
        <taxon>Pseudomonadati</taxon>
        <taxon>Bacteroidota</taxon>
        <taxon>Bacteroidia</taxon>
        <taxon>Bacteroidales</taxon>
        <taxon>Bacteroidaceae</taxon>
        <taxon>Phocaeicola</taxon>
    </lineage>
</organism>
<feature type="compositionally biased region" description="Polar residues" evidence="1">
    <location>
        <begin position="395"/>
        <end position="406"/>
    </location>
</feature>
<keyword evidence="3" id="KW-1185">Reference proteome</keyword>
<sequence length="603" mass="67000">MDGIKHSRRFAEMEALTSSYFHCYLAPVMNEAQSYLNKKQVEEMKEYSTSANGILGMMTTAGQPLGDPYQSLKLTGEWNSKTTEEYIGMCKERILASDDIQRDLACMAGQWRETVVAEIGYERYDALSEKLGCDLSYAYLDYRMDQLMVNQLVKNRIPKSSAEYILRKAGQSSLLGLAQTLGRSPLAEEIESRSEAAYRPSAVEKGAGHVLGTSTDAMVLGGAGSWASLAKFVGADVVLTAAADSLAPDIPRKRSVEECISEGIFGKENNVFDDFRKEAAMIQPNENALIAQINGQLKNKIPVINYVFMDWSKTKNEKPAWMKNFSLQENERKERYKDIPLVVAPGYEDAYLNEQKKQKIETETEIKEQTMRNAKKQTSGHAGQNIKENELPLEPQNNTERQAEQTNTNGWDSLLRSFGLDGMGKVAGNLGYIIAMLPDMLLGLFTGKTKSLGLKDNLLPIASIVAGLFVRNPLLKMLLMGLGGTNLLNKASKEILEKQRNEDNGYFRQKNGSVQYKRYADEQLNPRIVNPVLQGCTLIATIDRVPYTIQISPTVADAFRSGALPLNTLANAILAQSDRLRQMASQNYDSGQQESAARSRGIQ</sequence>
<dbReference type="eggNOG" id="ENOG502Z8E1">
    <property type="taxonomic scope" value="Bacteria"/>
</dbReference>
<dbReference type="STRING" id="547042.BACCOPRO_01459"/>
<dbReference type="HOGENOM" id="CLU_032281_0_0_10"/>
<feature type="region of interest" description="Disordered" evidence="1">
    <location>
        <begin position="584"/>
        <end position="603"/>
    </location>
</feature>
<dbReference type="GeneID" id="78404395"/>
<reference evidence="2 3" key="1">
    <citation type="submission" date="2008-12" db="EMBL/GenBank/DDBJ databases">
        <authorList>
            <person name="Fulton L."/>
            <person name="Clifton S."/>
            <person name="Fulton B."/>
            <person name="Xu J."/>
            <person name="Minx P."/>
            <person name="Pepin K.H."/>
            <person name="Johnson M."/>
            <person name="Bhonagiri V."/>
            <person name="Nash W.E."/>
            <person name="Mardis E.R."/>
            <person name="Wilson R.K."/>
        </authorList>
    </citation>
    <scope>NUCLEOTIDE SEQUENCE [LARGE SCALE GENOMIC DNA]</scope>
    <source>
        <strain evidence="2 3">DSM 18228</strain>
    </source>
</reference>
<gene>
    <name evidence="2" type="ORF">BACCOPRO_01459</name>
</gene>
<dbReference type="RefSeq" id="WP_008142036.1">
    <property type="nucleotide sequence ID" value="NZ_EQ973637.1"/>
</dbReference>
<name>S0F7A3_9BACT</name>
<proteinExistence type="predicted"/>
<feature type="region of interest" description="Disordered" evidence="1">
    <location>
        <begin position="367"/>
        <end position="406"/>
    </location>
</feature>
<accession>S0F7A3</accession>
<evidence type="ECO:0000313" key="2">
    <source>
        <dbReference type="EMBL" id="EEF75965.1"/>
    </source>
</evidence>
<dbReference type="AlphaFoldDB" id="S0F7A3"/>
<protein>
    <submittedName>
        <fullName evidence="2">Uncharacterized protein</fullName>
    </submittedName>
</protein>
<evidence type="ECO:0000256" key="1">
    <source>
        <dbReference type="SAM" id="MobiDB-lite"/>
    </source>
</evidence>
<dbReference type="EMBL" id="ACBW01000106">
    <property type="protein sequence ID" value="EEF75965.1"/>
    <property type="molecule type" value="Genomic_DNA"/>
</dbReference>
<dbReference type="Proteomes" id="UP000014073">
    <property type="component" value="Unassembled WGS sequence"/>
</dbReference>